<reference evidence="1 2" key="3">
    <citation type="journal article" date="2017" name="Mol. Plant Pathol.">
        <title>A gapless genome sequence of the fungus Botrytis cinerea.</title>
        <authorList>
            <person name="Van Kan J.A."/>
            <person name="Stassen J.H."/>
            <person name="Mosbach A."/>
            <person name="Van Der Lee T.A."/>
            <person name="Faino L."/>
            <person name="Farmer A.D."/>
            <person name="Papasotiriou D.G."/>
            <person name="Zhou S."/>
            <person name="Seidl M.F."/>
            <person name="Cottam E."/>
            <person name="Edel D."/>
            <person name="Hahn M."/>
            <person name="Schwartz D.C."/>
            <person name="Dietrich R.A."/>
            <person name="Widdison S."/>
            <person name="Scalliet G."/>
        </authorList>
    </citation>
    <scope>NUCLEOTIDE SEQUENCE [LARGE SCALE GENOMIC DNA]</scope>
    <source>
        <strain evidence="1 2">B05.10</strain>
    </source>
</reference>
<gene>
    <name evidence="1" type="ORF">BCIN_16g03960</name>
</gene>
<dbReference type="AlphaFoldDB" id="A0A384K797"/>
<proteinExistence type="predicted"/>
<protein>
    <recommendedName>
        <fullName evidence="3">F-box domain-containing protein</fullName>
    </recommendedName>
</protein>
<dbReference type="SUPFAM" id="SSF81383">
    <property type="entry name" value="F-box domain"/>
    <property type="match status" value="1"/>
</dbReference>
<accession>A0A384K797</accession>
<name>A0A384K797_BOTFB</name>
<evidence type="ECO:0000313" key="1">
    <source>
        <dbReference type="EMBL" id="ATZ58686.1"/>
    </source>
</evidence>
<reference evidence="1 2" key="2">
    <citation type="journal article" date="2012" name="Eukaryot. Cell">
        <title>Genome update of Botrytis cinerea strains B05.10 and T4.</title>
        <authorList>
            <person name="Staats M."/>
            <person name="van Kan J.A."/>
        </authorList>
    </citation>
    <scope>NUCLEOTIDE SEQUENCE [LARGE SCALE GENOMIC DNA]</scope>
    <source>
        <strain evidence="1 2">B05.10</strain>
    </source>
</reference>
<dbReference type="EMBL" id="CP009820">
    <property type="protein sequence ID" value="ATZ58686.1"/>
    <property type="molecule type" value="Genomic_DNA"/>
</dbReference>
<dbReference type="VEuPathDB" id="FungiDB:Bcin16g03960"/>
<keyword evidence="2" id="KW-1185">Reference proteome</keyword>
<dbReference type="Proteomes" id="UP000001798">
    <property type="component" value="Chromosome 16"/>
</dbReference>
<organism evidence="1 2">
    <name type="scientific">Botryotinia fuckeliana (strain B05.10)</name>
    <name type="common">Noble rot fungus</name>
    <name type="synonym">Botrytis cinerea</name>
    <dbReference type="NCBI Taxonomy" id="332648"/>
    <lineage>
        <taxon>Eukaryota</taxon>
        <taxon>Fungi</taxon>
        <taxon>Dikarya</taxon>
        <taxon>Ascomycota</taxon>
        <taxon>Pezizomycotina</taxon>
        <taxon>Leotiomycetes</taxon>
        <taxon>Helotiales</taxon>
        <taxon>Sclerotiniaceae</taxon>
        <taxon>Botrytis</taxon>
    </lineage>
</organism>
<reference evidence="1 2" key="1">
    <citation type="journal article" date="2011" name="PLoS Genet.">
        <title>Genomic analysis of the necrotrophic fungal pathogens Sclerotinia sclerotiorum and Botrytis cinerea.</title>
        <authorList>
            <person name="Amselem J."/>
            <person name="Cuomo C.A."/>
            <person name="van Kan J.A."/>
            <person name="Viaud M."/>
            <person name="Benito E.P."/>
            <person name="Couloux A."/>
            <person name="Coutinho P.M."/>
            <person name="de Vries R.P."/>
            <person name="Dyer P.S."/>
            <person name="Fillinger S."/>
            <person name="Fournier E."/>
            <person name="Gout L."/>
            <person name="Hahn M."/>
            <person name="Kohn L."/>
            <person name="Lapalu N."/>
            <person name="Plummer K.M."/>
            <person name="Pradier J.M."/>
            <person name="Quevillon E."/>
            <person name="Sharon A."/>
            <person name="Simon A."/>
            <person name="ten Have A."/>
            <person name="Tudzynski B."/>
            <person name="Tudzynski P."/>
            <person name="Wincker P."/>
            <person name="Andrew M."/>
            <person name="Anthouard V."/>
            <person name="Beever R.E."/>
            <person name="Beffa R."/>
            <person name="Benoit I."/>
            <person name="Bouzid O."/>
            <person name="Brault B."/>
            <person name="Chen Z."/>
            <person name="Choquer M."/>
            <person name="Collemare J."/>
            <person name="Cotton P."/>
            <person name="Danchin E.G."/>
            <person name="Da Silva C."/>
            <person name="Gautier A."/>
            <person name="Giraud C."/>
            <person name="Giraud T."/>
            <person name="Gonzalez C."/>
            <person name="Grossetete S."/>
            <person name="Guldener U."/>
            <person name="Henrissat B."/>
            <person name="Howlett B.J."/>
            <person name="Kodira C."/>
            <person name="Kretschmer M."/>
            <person name="Lappartient A."/>
            <person name="Leroch M."/>
            <person name="Levis C."/>
            <person name="Mauceli E."/>
            <person name="Neuveglise C."/>
            <person name="Oeser B."/>
            <person name="Pearson M."/>
            <person name="Poulain J."/>
            <person name="Poussereau N."/>
            <person name="Quesneville H."/>
            <person name="Rascle C."/>
            <person name="Schumacher J."/>
            <person name="Segurens B."/>
            <person name="Sexton A."/>
            <person name="Silva E."/>
            <person name="Sirven C."/>
            <person name="Soanes D.M."/>
            <person name="Talbot N.J."/>
            <person name="Templeton M."/>
            <person name="Yandava C."/>
            <person name="Yarden O."/>
            <person name="Zeng Q."/>
            <person name="Rollins J.A."/>
            <person name="Lebrun M.H."/>
            <person name="Dickman M."/>
        </authorList>
    </citation>
    <scope>NUCLEOTIDE SEQUENCE [LARGE SCALE GENOMIC DNA]</scope>
    <source>
        <strain evidence="1 2">B05.10</strain>
    </source>
</reference>
<dbReference type="OrthoDB" id="4252443at2759"/>
<evidence type="ECO:0008006" key="3">
    <source>
        <dbReference type="Google" id="ProtNLM"/>
    </source>
</evidence>
<evidence type="ECO:0000313" key="2">
    <source>
        <dbReference type="Proteomes" id="UP000001798"/>
    </source>
</evidence>
<sequence length="434" mass="50607">MLNFSKFYHLSNELQSLVLNYCKPRDISRLSQTSRQMYECTVPILYRHVDISCHRTTSDDLVDFRGFLFISPQHENNVRRQNAFIETILGLPSLGDFVSSLTWTIYPRQGTRRNQFVDHKRMWEAWKLLIKIRRLDLHSLAGDWRDFVYFSAPIDHQCLSIPSAIITPAVFPEATSIRIGGLMPYNYFRACVSTPSIIASLEMENLQGLRQPRDGCHLFVHLVLPWNMDDDFCGDHTRYEENDDENGTPVLRHGDPMSGHLQPLCGKFVQLKHLKISTVGHEFCRDVRWSETREKKRYSEIAKFIKSVAPTLITFDFEQGAALESIEGWQMEPYTSILTQSRRPMDDYFSEFILPALLGGTWSQLRRLSIRGVCENFRIETRRWVENVDLTPEVPDIIESAMHQLRLAMSNSVEFTLEREARRLFRMASLNVYR</sequence>
<dbReference type="CDD" id="cd09917">
    <property type="entry name" value="F-box_SF"/>
    <property type="match status" value="1"/>
</dbReference>
<dbReference type="RefSeq" id="XP_024553943.1">
    <property type="nucleotide sequence ID" value="XM_024698126.1"/>
</dbReference>
<dbReference type="InterPro" id="IPR036047">
    <property type="entry name" value="F-box-like_dom_sf"/>
</dbReference>
<dbReference type="GeneID" id="5431219"/>
<dbReference type="KEGG" id="bfu:BCIN_16g03960"/>